<keyword evidence="1" id="KW-1133">Transmembrane helix</keyword>
<proteinExistence type="predicted"/>
<keyword evidence="4" id="KW-1185">Reference proteome</keyword>
<dbReference type="Proteomes" id="UP000799291">
    <property type="component" value="Unassembled WGS sequence"/>
</dbReference>
<feature type="transmembrane region" description="Helical" evidence="1">
    <location>
        <begin position="522"/>
        <end position="544"/>
    </location>
</feature>
<feature type="domain" description="DUF7708" evidence="2">
    <location>
        <begin position="143"/>
        <end position="267"/>
    </location>
</feature>
<protein>
    <recommendedName>
        <fullName evidence="2">DUF7708 domain-containing protein</fullName>
    </recommendedName>
</protein>
<dbReference type="EMBL" id="MU005587">
    <property type="protein sequence ID" value="KAF2682330.1"/>
    <property type="molecule type" value="Genomic_DNA"/>
</dbReference>
<dbReference type="PANTHER" id="PTHR40619:SF3">
    <property type="entry name" value="FUNGAL STAND N-TERMINAL GOODBYE DOMAIN-CONTAINING PROTEIN"/>
    <property type="match status" value="1"/>
</dbReference>
<dbReference type="AlphaFoldDB" id="A0A6G1IWH4"/>
<gene>
    <name evidence="3" type="ORF">K458DRAFT_405626</name>
</gene>
<reference evidence="3" key="1">
    <citation type="journal article" date="2020" name="Stud. Mycol.">
        <title>101 Dothideomycetes genomes: a test case for predicting lifestyles and emergence of pathogens.</title>
        <authorList>
            <person name="Haridas S."/>
            <person name="Albert R."/>
            <person name="Binder M."/>
            <person name="Bloem J."/>
            <person name="Labutti K."/>
            <person name="Salamov A."/>
            <person name="Andreopoulos B."/>
            <person name="Baker S."/>
            <person name="Barry K."/>
            <person name="Bills G."/>
            <person name="Bluhm B."/>
            <person name="Cannon C."/>
            <person name="Castanera R."/>
            <person name="Culley D."/>
            <person name="Daum C."/>
            <person name="Ezra D."/>
            <person name="Gonzalez J."/>
            <person name="Henrissat B."/>
            <person name="Kuo A."/>
            <person name="Liang C."/>
            <person name="Lipzen A."/>
            <person name="Lutzoni F."/>
            <person name="Magnuson J."/>
            <person name="Mondo S."/>
            <person name="Nolan M."/>
            <person name="Ohm R."/>
            <person name="Pangilinan J."/>
            <person name="Park H.-J."/>
            <person name="Ramirez L."/>
            <person name="Alfaro M."/>
            <person name="Sun H."/>
            <person name="Tritt A."/>
            <person name="Yoshinaga Y."/>
            <person name="Zwiers L.-H."/>
            <person name="Turgeon B."/>
            <person name="Goodwin S."/>
            <person name="Spatafora J."/>
            <person name="Crous P."/>
            <person name="Grigoriev I."/>
        </authorList>
    </citation>
    <scope>NUCLEOTIDE SEQUENCE</scope>
    <source>
        <strain evidence="3">CBS 122367</strain>
    </source>
</reference>
<evidence type="ECO:0000259" key="2">
    <source>
        <dbReference type="Pfam" id="PF24809"/>
    </source>
</evidence>
<accession>A0A6G1IWH4</accession>
<feature type="transmembrane region" description="Helical" evidence="1">
    <location>
        <begin position="204"/>
        <end position="226"/>
    </location>
</feature>
<dbReference type="PANTHER" id="PTHR40619">
    <property type="entry name" value="FUNGAL STAND N-TERMINAL GOODBYE DOMAIN-CONTAINING PROTEIN"/>
    <property type="match status" value="1"/>
</dbReference>
<evidence type="ECO:0000256" key="1">
    <source>
        <dbReference type="SAM" id="Phobius"/>
    </source>
</evidence>
<name>A0A6G1IWH4_9PLEO</name>
<evidence type="ECO:0000313" key="4">
    <source>
        <dbReference type="Proteomes" id="UP000799291"/>
    </source>
</evidence>
<dbReference type="OrthoDB" id="5419927at2759"/>
<keyword evidence="1" id="KW-0472">Membrane</keyword>
<organism evidence="3 4">
    <name type="scientific">Lentithecium fluviatile CBS 122367</name>
    <dbReference type="NCBI Taxonomy" id="1168545"/>
    <lineage>
        <taxon>Eukaryota</taxon>
        <taxon>Fungi</taxon>
        <taxon>Dikarya</taxon>
        <taxon>Ascomycota</taxon>
        <taxon>Pezizomycotina</taxon>
        <taxon>Dothideomycetes</taxon>
        <taxon>Pleosporomycetidae</taxon>
        <taxon>Pleosporales</taxon>
        <taxon>Massarineae</taxon>
        <taxon>Lentitheciaceae</taxon>
        <taxon>Lentithecium</taxon>
    </lineage>
</organism>
<keyword evidence="1" id="KW-0812">Transmembrane</keyword>
<evidence type="ECO:0000313" key="3">
    <source>
        <dbReference type="EMBL" id="KAF2682330.1"/>
    </source>
</evidence>
<dbReference type="Pfam" id="PF24809">
    <property type="entry name" value="DUF7708"/>
    <property type="match status" value="1"/>
</dbReference>
<dbReference type="InterPro" id="IPR056125">
    <property type="entry name" value="DUF7708"/>
</dbReference>
<sequence>MTALVAKDDTVLATAFVDNQIGHLHPVFAETNSRYSFRLEEYMPCGDPLEETSLKKQEDDFTRHAERCKQAMDAFRQKRQSPTTSQSAVDEKTTWTDVLKGLEDAKWNWENSAKGVRGQARKRARVWSENARVVDAWLVLLPSSDYGSVMCGGLKLVLGGIIAKADMQEAILECVDSLPETVHQVNSTLQLYSKLFDRTQEIRLQKAVLCLSGAILDVILAAISWLEKGLMRKLVGALVKQSEYPNDFRNAAQRLEQQSSSLRNLAGEFQQILVAKLLAMASQSSSQSVEMRKGFDDVNKKLIAESESKTGLLRLLEGWIANVRWDAKIERQKQDLLLDEIRELKSRPNTPLPPPATTIHQQVIQVVYQPPPALTKEAISSFLNIDVLLLREAFNQAGTDSIRNSPESSKLIQQIMKKTQFRDWFQSTDSGLVVLRRKASNNNKQMARALGFVAATLAATLSDQTHAAILYFFCPTVPSSLPPDSCYLLRSLIRQLLQHSDTAVSPDMLWVSTFDPHHLRDLFFHILCGMPFGQTIFIFIHGLYDYERANKAEVDLLLRLFCELDCLSLERDLRVKILLTPPTPQVTSSIVPFEKYVELPEDDGNLREFSTVSMVKALGDICQ</sequence>